<keyword evidence="4" id="KW-1185">Reference proteome</keyword>
<reference evidence="3" key="1">
    <citation type="submission" date="2013-10" db="EMBL/GenBank/DDBJ databases">
        <title>Genomic analysis of the causative agents of coccidiosis in chickens.</title>
        <authorList>
            <person name="Reid A.J."/>
            <person name="Blake D."/>
            <person name="Billington K."/>
            <person name="Browne H."/>
            <person name="Dunn M."/>
            <person name="Hung S."/>
            <person name="Kawahara F."/>
            <person name="Miranda-Saavedra D."/>
            <person name="Mourier T."/>
            <person name="Nagra H."/>
            <person name="Otto T.D."/>
            <person name="Rawlings N."/>
            <person name="Sanchez A."/>
            <person name="Sanders M."/>
            <person name="Subramaniam C."/>
            <person name="Tay Y."/>
            <person name="Dear P."/>
            <person name="Doerig C."/>
            <person name="Gruber A."/>
            <person name="Parkinson J."/>
            <person name="Shirley M."/>
            <person name="Wan K.L."/>
            <person name="Berriman M."/>
            <person name="Tomley F."/>
            <person name="Pain A."/>
        </authorList>
    </citation>
    <scope>NUCLEOTIDE SEQUENCE [LARGE SCALE GENOMIC DNA]</scope>
    <source>
        <strain evidence="3">Houghton</strain>
    </source>
</reference>
<dbReference type="PROSITE" id="PS50918">
    <property type="entry name" value="WWE"/>
    <property type="match status" value="1"/>
</dbReference>
<dbReference type="OMA" id="HFAELSF"/>
<dbReference type="RefSeq" id="XP_013235779.1">
    <property type="nucleotide sequence ID" value="XM_013380325.1"/>
</dbReference>
<dbReference type="SUPFAM" id="SSF117839">
    <property type="entry name" value="WWE domain"/>
    <property type="match status" value="1"/>
</dbReference>
<dbReference type="GeneID" id="25254744"/>
<name>U6L3S3_EIMTE</name>
<evidence type="ECO:0000313" key="3">
    <source>
        <dbReference type="EMBL" id="CDJ45032.1"/>
    </source>
</evidence>
<gene>
    <name evidence="3" type="ORF">ETH_00028255</name>
</gene>
<proteinExistence type="predicted"/>
<feature type="region of interest" description="Disordered" evidence="1">
    <location>
        <begin position="1"/>
        <end position="28"/>
    </location>
</feature>
<evidence type="ECO:0000256" key="1">
    <source>
        <dbReference type="SAM" id="MobiDB-lite"/>
    </source>
</evidence>
<sequence>MPADPQGSSSQWTWAESHGTSAPWKPLGESETKLLDHAYRESWGRLELDIEGKPYVIDPFFLDAEAHFAAPLHSDAEPGIFIARAFGSAAQQLFAAPHAQEPSSSSSSSSCSAAAAESRCPQTAAASQPAVRRRSSFCWNAASCCSSADRQQRLRSQPHETTDAEGFQLVLPRRHRGRRESHGASTADCGAPRDSVARWRAFPKVDLAACDDYHLVRQVLIDGVDTALQHGGRRRLSPAGIGIAVAHFAELSFPVRVVVPHWLALCHREHSDLFTESPESLLEAPEKEQVVLFEGLKKTNVSQAYFKIGIFLLQALKKDDLLIVLPDTGKASWYPSRSRLKNALDAEYTVELCKTFNAVYCSNDFNQFLHLLDGSASGYNDYLYMAARSCLFAFDGDDFYHILDSLGRGKFVDTLFLRNKTN</sequence>
<evidence type="ECO:0000313" key="4">
    <source>
        <dbReference type="Proteomes" id="UP000030747"/>
    </source>
</evidence>
<dbReference type="EMBL" id="HG677946">
    <property type="protein sequence ID" value="CDJ45032.1"/>
    <property type="molecule type" value="Genomic_DNA"/>
</dbReference>
<dbReference type="VEuPathDB" id="ToxoDB:ETH2_1060700"/>
<dbReference type="Pfam" id="PF11977">
    <property type="entry name" value="RNase_Zc3h12a"/>
    <property type="match status" value="1"/>
</dbReference>
<dbReference type="Gene3D" id="3.40.50.11980">
    <property type="match status" value="1"/>
</dbReference>
<feature type="compositionally biased region" description="Polar residues" evidence="1">
    <location>
        <begin position="1"/>
        <end position="20"/>
    </location>
</feature>
<evidence type="ECO:0000259" key="2">
    <source>
        <dbReference type="PROSITE" id="PS50918"/>
    </source>
</evidence>
<organism evidence="3 4">
    <name type="scientific">Eimeria tenella</name>
    <name type="common">Coccidian parasite</name>
    <dbReference type="NCBI Taxonomy" id="5802"/>
    <lineage>
        <taxon>Eukaryota</taxon>
        <taxon>Sar</taxon>
        <taxon>Alveolata</taxon>
        <taxon>Apicomplexa</taxon>
        <taxon>Conoidasida</taxon>
        <taxon>Coccidia</taxon>
        <taxon>Eucoccidiorida</taxon>
        <taxon>Eimeriorina</taxon>
        <taxon>Eimeriidae</taxon>
        <taxon>Eimeria</taxon>
    </lineage>
</organism>
<dbReference type="OrthoDB" id="392925at2759"/>
<accession>U6L3S3</accession>
<dbReference type="VEuPathDB" id="ToxoDB:ETH_00028255"/>
<dbReference type="Proteomes" id="UP000030747">
    <property type="component" value="Unassembled WGS sequence"/>
</dbReference>
<protein>
    <recommendedName>
        <fullName evidence="2">WWE domain-containing protein</fullName>
    </recommendedName>
</protein>
<feature type="domain" description="WWE" evidence="2">
    <location>
        <begin position="1"/>
        <end position="78"/>
    </location>
</feature>
<reference evidence="3" key="2">
    <citation type="submission" date="2013-10" db="EMBL/GenBank/DDBJ databases">
        <authorList>
            <person name="Aslett M."/>
        </authorList>
    </citation>
    <scope>NUCLEOTIDE SEQUENCE [LARGE SCALE GENOMIC DNA]</scope>
    <source>
        <strain evidence="3">Houghton</strain>
    </source>
</reference>
<dbReference type="AlphaFoldDB" id="U6L3S3"/>
<dbReference type="InterPro" id="IPR004170">
    <property type="entry name" value="WWE_dom"/>
</dbReference>
<dbReference type="InterPro" id="IPR037197">
    <property type="entry name" value="WWE_dom_sf"/>
</dbReference>
<dbReference type="InterPro" id="IPR021869">
    <property type="entry name" value="RNase_Zc3h12_NYN"/>
</dbReference>